<organism evidence="1 2">
    <name type="scientific">Brachionus plicatilis</name>
    <name type="common">Marine rotifer</name>
    <name type="synonym">Brachionus muelleri</name>
    <dbReference type="NCBI Taxonomy" id="10195"/>
    <lineage>
        <taxon>Eukaryota</taxon>
        <taxon>Metazoa</taxon>
        <taxon>Spiralia</taxon>
        <taxon>Gnathifera</taxon>
        <taxon>Rotifera</taxon>
        <taxon>Eurotatoria</taxon>
        <taxon>Monogononta</taxon>
        <taxon>Pseudotrocha</taxon>
        <taxon>Ploima</taxon>
        <taxon>Brachionidae</taxon>
        <taxon>Brachionus</taxon>
    </lineage>
</organism>
<dbReference type="AlphaFoldDB" id="A0A3M7PSU2"/>
<reference evidence="1 2" key="1">
    <citation type="journal article" date="2018" name="Sci. Rep.">
        <title>Genomic signatures of local adaptation to the degree of environmental predictability in rotifers.</title>
        <authorList>
            <person name="Franch-Gras L."/>
            <person name="Hahn C."/>
            <person name="Garcia-Roger E.M."/>
            <person name="Carmona M.J."/>
            <person name="Serra M."/>
            <person name="Gomez A."/>
        </authorList>
    </citation>
    <scope>NUCLEOTIDE SEQUENCE [LARGE SCALE GENOMIC DNA]</scope>
    <source>
        <strain evidence="1">HYR1</strain>
    </source>
</reference>
<evidence type="ECO:0000313" key="1">
    <source>
        <dbReference type="EMBL" id="RNA02103.1"/>
    </source>
</evidence>
<protein>
    <submittedName>
        <fullName evidence="1">Uncharacterized protein</fullName>
    </submittedName>
</protein>
<name>A0A3M7PSU2_BRAPC</name>
<gene>
    <name evidence="1" type="ORF">BpHYR1_019915</name>
</gene>
<dbReference type="Proteomes" id="UP000276133">
    <property type="component" value="Unassembled WGS sequence"/>
</dbReference>
<proteinExistence type="predicted"/>
<sequence length="89" mass="10639">MTKCILIIYILKINFFKIQLLELTKIVISYQHNIINLNKISETVALKQRFVFEYKIDAEKCKSKVQIRMRINYPKNVSEKSEETINEEN</sequence>
<comment type="caution">
    <text evidence="1">The sequence shown here is derived from an EMBL/GenBank/DDBJ whole genome shotgun (WGS) entry which is preliminary data.</text>
</comment>
<accession>A0A3M7PSU2</accession>
<keyword evidence="2" id="KW-1185">Reference proteome</keyword>
<evidence type="ECO:0000313" key="2">
    <source>
        <dbReference type="Proteomes" id="UP000276133"/>
    </source>
</evidence>
<dbReference type="EMBL" id="REGN01009048">
    <property type="protein sequence ID" value="RNA02103.1"/>
    <property type="molecule type" value="Genomic_DNA"/>
</dbReference>